<evidence type="ECO:0000259" key="1">
    <source>
        <dbReference type="SMART" id="SM00332"/>
    </source>
</evidence>
<keyword evidence="3" id="KW-1185">Reference proteome</keyword>
<dbReference type="SMART" id="SM00332">
    <property type="entry name" value="PP2Cc"/>
    <property type="match status" value="1"/>
</dbReference>
<gene>
    <name evidence="2" type="ORF">DMB68_22050</name>
</gene>
<dbReference type="AlphaFoldDB" id="A0A2V4CA90"/>
<proteinExistence type="predicted"/>
<comment type="caution">
    <text evidence="2">The sequence shown here is derived from an EMBL/GenBank/DDBJ whole genome shotgun (WGS) entry which is preliminary data.</text>
</comment>
<evidence type="ECO:0000313" key="3">
    <source>
        <dbReference type="Proteomes" id="UP000247681"/>
    </source>
</evidence>
<reference evidence="2 3" key="1">
    <citation type="submission" date="2018-05" db="EMBL/GenBank/DDBJ databases">
        <title>Flavobacterium sp. strain IMCC34758, incomplete genome.</title>
        <authorList>
            <person name="Joung Y."/>
        </authorList>
    </citation>
    <scope>NUCLEOTIDE SEQUENCE [LARGE SCALE GENOMIC DNA]</scope>
    <source>
        <strain evidence="2 3">IMCC34758</strain>
    </source>
</reference>
<dbReference type="Proteomes" id="UP000247681">
    <property type="component" value="Unassembled WGS sequence"/>
</dbReference>
<dbReference type="Pfam" id="PF13672">
    <property type="entry name" value="PP2C_2"/>
    <property type="match status" value="1"/>
</dbReference>
<sequence length="469" mass="53426">MEETKRYLQSFLSQHKMDISSGKAALFNEFIADEENVLAVKIIQENQKMIMQNWILKNRIDDVLNQTVSIPNGTVNKKYHAKIDFDVLGWNDIIYFEMKGLENSGLEFDLEDELLYGVPEISGDLKIRILFRIDGEAEDSVLNEKTITLIINPDPKSLWKNLESNKNDPFWKPDVAAVSDQFLDKNIIIASKRGRSHANVGSFREDDFAFKNFNEIGWSVIAVSDGAGSASLSRKGSELACNSVIGYFEQNLNASILNEFDQVLAEHHAKATDETSKKISHFVYQNLSKAAYFAHQKIEETAIKNEADLKNFHATLIFTLVKKYDFGYAVLTFGIGDCPIGLLNKDLTEIKLMNWLDVGDFGGGTRFITMPEIFQSDKFSSRFGFKLVDDFSYLVLMTDGIYDPKFEVEASLEKIEKWNEFLQDLQGNNEDGIKVEFDKNNPEIAQQLANWMDFWSPGNHDDRTLAIIY</sequence>
<dbReference type="OrthoDB" id="963478at2"/>
<dbReference type="EMBL" id="QJHL01000008">
    <property type="protein sequence ID" value="PXY43084.1"/>
    <property type="molecule type" value="Genomic_DNA"/>
</dbReference>
<dbReference type="InterPro" id="IPR036457">
    <property type="entry name" value="PPM-type-like_dom_sf"/>
</dbReference>
<dbReference type="InterPro" id="IPR001932">
    <property type="entry name" value="PPM-type_phosphatase-like_dom"/>
</dbReference>
<accession>A0A2V4CA90</accession>
<dbReference type="Gene3D" id="3.60.40.10">
    <property type="entry name" value="PPM-type phosphatase domain"/>
    <property type="match status" value="1"/>
</dbReference>
<name>A0A2V4CA90_9FLAO</name>
<evidence type="ECO:0000313" key="2">
    <source>
        <dbReference type="EMBL" id="PXY43084.1"/>
    </source>
</evidence>
<dbReference type="RefSeq" id="WP_110348788.1">
    <property type="nucleotide sequence ID" value="NZ_QJHL01000008.1"/>
</dbReference>
<protein>
    <recommendedName>
        <fullName evidence="1">PPM-type phosphatase domain-containing protein</fullName>
    </recommendedName>
</protein>
<dbReference type="SUPFAM" id="SSF81606">
    <property type="entry name" value="PP2C-like"/>
    <property type="match status" value="1"/>
</dbReference>
<organism evidence="2 3">
    <name type="scientific">Flavobacterium hydrophilum</name>
    <dbReference type="NCBI Taxonomy" id="2211445"/>
    <lineage>
        <taxon>Bacteria</taxon>
        <taxon>Pseudomonadati</taxon>
        <taxon>Bacteroidota</taxon>
        <taxon>Flavobacteriia</taxon>
        <taxon>Flavobacteriales</taxon>
        <taxon>Flavobacteriaceae</taxon>
        <taxon>Flavobacterium</taxon>
    </lineage>
</organism>
<feature type="domain" description="PPM-type phosphatase" evidence="1">
    <location>
        <begin position="180"/>
        <end position="468"/>
    </location>
</feature>